<keyword evidence="1" id="KW-0645">Protease</keyword>
<feature type="region of interest" description="Disordered" evidence="2">
    <location>
        <begin position="208"/>
        <end position="243"/>
    </location>
</feature>
<dbReference type="AlphaFoldDB" id="A0A152A808"/>
<dbReference type="Proteomes" id="UP000076078">
    <property type="component" value="Unassembled WGS sequence"/>
</dbReference>
<feature type="domain" description="DUSP" evidence="3">
    <location>
        <begin position="269"/>
        <end position="371"/>
    </location>
</feature>
<protein>
    <submittedName>
        <fullName evidence="4">Peptidase C19 family protein</fullName>
    </submittedName>
</protein>
<proteinExistence type="predicted"/>
<dbReference type="OrthoDB" id="265776at2759"/>
<feature type="compositionally biased region" description="Low complexity" evidence="2">
    <location>
        <begin position="11"/>
        <end position="21"/>
    </location>
</feature>
<dbReference type="GO" id="GO:0006508">
    <property type="term" value="P:proteolysis"/>
    <property type="evidence" value="ECO:0007669"/>
    <property type="project" value="UniProtKB-KW"/>
</dbReference>
<name>A0A152A808_TIELA</name>
<sequence length="475" mass="55371">MLFSRFTNNFNNNNKENTNNNHIDHYNSDQVNSSDEENYSYLSTSPFEFLMIQDEHNLNSNNQLNNQHHHQNHQQQQYITEIIDLSDYEESDVSSLGSYDFQELECRDEQQTIDDNNNSISVKQSISKLNNIINENNYEEIKSKCNYFLENINFRNPLPFPPQIDENIRNDNEEIQVSTQSPQYSDIDPDNLYQSDIAIPASSHLCGTESGVHTPANRPTNTSISTSSSCSNGQLNIPPPQETSPLTIESLIPMLHNSNSQQPSQQFLQKYQKEMQLYSIYLNKPFKVGDTWYLISYHWFREWTLYIEAPLSKKDAFLIGPIDNSNLLLNEDYIKSNLIENHHYALIPEEMWLFFESIYGSIGPSIPRKVIKNYFTQESVDLKLPIPLLFLKSSNVNNPITIYTHKNETIQSLKEKASIALNVNHQNVRIWDYYNHFKHCELKPKSLVNDTNLLANQYILLEEKQDDDTYPPYRI</sequence>
<comment type="caution">
    <text evidence="4">The sequence shown here is derived from an EMBL/GenBank/DDBJ whole genome shotgun (WGS) entry which is preliminary data.</text>
</comment>
<dbReference type="InterPro" id="IPR028135">
    <property type="entry name" value="Ub_USP-typ"/>
</dbReference>
<dbReference type="SUPFAM" id="SSF143791">
    <property type="entry name" value="DUSP-like"/>
    <property type="match status" value="1"/>
</dbReference>
<evidence type="ECO:0000259" key="3">
    <source>
        <dbReference type="PROSITE" id="PS51283"/>
    </source>
</evidence>
<gene>
    <name evidence="4" type="ORF">DLAC_01085</name>
</gene>
<dbReference type="STRING" id="361077.A0A152A808"/>
<dbReference type="InParanoid" id="A0A152A808"/>
<evidence type="ECO:0000256" key="1">
    <source>
        <dbReference type="ARBA" id="ARBA00022670"/>
    </source>
</evidence>
<evidence type="ECO:0000313" key="5">
    <source>
        <dbReference type="Proteomes" id="UP000076078"/>
    </source>
</evidence>
<accession>A0A152A808</accession>
<dbReference type="InterPro" id="IPR035927">
    <property type="entry name" value="DUSP-like_sf"/>
</dbReference>
<keyword evidence="1" id="KW-0378">Hydrolase</keyword>
<dbReference type="GO" id="GO:0004843">
    <property type="term" value="F:cysteine-type deubiquitinase activity"/>
    <property type="evidence" value="ECO:0007669"/>
    <property type="project" value="InterPro"/>
</dbReference>
<dbReference type="Pfam" id="PF14836">
    <property type="entry name" value="Ubiquitin_3"/>
    <property type="match status" value="1"/>
</dbReference>
<dbReference type="Gene3D" id="3.10.20.90">
    <property type="entry name" value="Phosphatidylinositol 3-kinase Catalytic Subunit, Chain A, domain 1"/>
    <property type="match status" value="1"/>
</dbReference>
<organism evidence="4 5">
    <name type="scientific">Tieghemostelium lacteum</name>
    <name type="common">Slime mold</name>
    <name type="synonym">Dictyostelium lacteum</name>
    <dbReference type="NCBI Taxonomy" id="361077"/>
    <lineage>
        <taxon>Eukaryota</taxon>
        <taxon>Amoebozoa</taxon>
        <taxon>Evosea</taxon>
        <taxon>Eumycetozoa</taxon>
        <taxon>Dictyostelia</taxon>
        <taxon>Dictyosteliales</taxon>
        <taxon>Raperosteliaceae</taxon>
        <taxon>Tieghemostelium</taxon>
    </lineage>
</organism>
<feature type="region of interest" description="Disordered" evidence="2">
    <location>
        <begin position="11"/>
        <end position="37"/>
    </location>
</feature>
<dbReference type="PROSITE" id="PS51283">
    <property type="entry name" value="DUSP"/>
    <property type="match status" value="1"/>
</dbReference>
<reference evidence="4 5" key="1">
    <citation type="submission" date="2015-12" db="EMBL/GenBank/DDBJ databases">
        <title>Dictyostelia acquired genes for synthesis and detection of signals that induce cell-type specialization by lateral gene transfer from prokaryotes.</title>
        <authorList>
            <person name="Gloeckner G."/>
            <person name="Schaap P."/>
        </authorList>
    </citation>
    <scope>NUCLEOTIDE SEQUENCE [LARGE SCALE GENOMIC DNA]</scope>
    <source>
        <strain evidence="4 5">TK</strain>
    </source>
</reference>
<evidence type="ECO:0000313" key="4">
    <source>
        <dbReference type="EMBL" id="KYR02255.1"/>
    </source>
</evidence>
<dbReference type="SMART" id="SM00695">
    <property type="entry name" value="DUSP"/>
    <property type="match status" value="1"/>
</dbReference>
<dbReference type="EMBL" id="LODT01000004">
    <property type="protein sequence ID" value="KYR02255.1"/>
    <property type="molecule type" value="Genomic_DNA"/>
</dbReference>
<feature type="compositionally biased region" description="Low complexity" evidence="2">
    <location>
        <begin position="220"/>
        <end position="232"/>
    </location>
</feature>
<evidence type="ECO:0000256" key="2">
    <source>
        <dbReference type="SAM" id="MobiDB-lite"/>
    </source>
</evidence>
<keyword evidence="5" id="KW-1185">Reference proteome</keyword>
<dbReference type="OMA" id="FLVEINW"/>
<dbReference type="Gene3D" id="3.30.2230.10">
    <property type="entry name" value="DUSP-like"/>
    <property type="match status" value="1"/>
</dbReference>
<dbReference type="InterPro" id="IPR006615">
    <property type="entry name" value="Pept_C19_DUSP"/>
</dbReference>
<dbReference type="Pfam" id="PF06337">
    <property type="entry name" value="DUSP"/>
    <property type="match status" value="1"/>
</dbReference>